<name>A0AA40LIA8_CNENI</name>
<comment type="caution">
    <text evidence="4">The sequence shown here is derived from an EMBL/GenBank/DDBJ whole genome shotgun (WGS) entry which is preliminary data.</text>
</comment>
<protein>
    <recommendedName>
        <fullName evidence="3">F-box domain-containing protein</fullName>
    </recommendedName>
</protein>
<evidence type="ECO:0000256" key="1">
    <source>
        <dbReference type="ARBA" id="ARBA00004906"/>
    </source>
</evidence>
<dbReference type="SUPFAM" id="SSF50978">
    <property type="entry name" value="WD40 repeat-like"/>
    <property type="match status" value="1"/>
</dbReference>
<keyword evidence="2" id="KW-0833">Ubl conjugation pathway</keyword>
<evidence type="ECO:0000313" key="5">
    <source>
        <dbReference type="Proteomes" id="UP001177744"/>
    </source>
</evidence>
<dbReference type="Proteomes" id="UP001177744">
    <property type="component" value="Unassembled WGS sequence"/>
</dbReference>
<dbReference type="AlphaFoldDB" id="A0AA40LIA8"/>
<reference evidence="4" key="1">
    <citation type="submission" date="2023-06" db="EMBL/GenBank/DDBJ databases">
        <title>Reference genome for the Northern bat (Eptesicus nilssonii), a most northern bat species.</title>
        <authorList>
            <person name="Laine V.N."/>
            <person name="Pulliainen A.T."/>
            <person name="Lilley T.M."/>
        </authorList>
    </citation>
    <scope>NUCLEOTIDE SEQUENCE</scope>
    <source>
        <strain evidence="4">BLF_Eptnil</strain>
        <tissue evidence="4">Kidney</tissue>
    </source>
</reference>
<proteinExistence type="predicted"/>
<accession>A0AA40LIA8</accession>
<dbReference type="SUPFAM" id="SSF81383">
    <property type="entry name" value="F-box domain"/>
    <property type="match status" value="1"/>
</dbReference>
<feature type="domain" description="F-box" evidence="3">
    <location>
        <begin position="10"/>
        <end position="48"/>
    </location>
</feature>
<dbReference type="Gene3D" id="2.130.10.10">
    <property type="entry name" value="YVTN repeat-like/Quinoprotein amine dehydrogenase"/>
    <property type="match status" value="1"/>
</dbReference>
<comment type="pathway">
    <text evidence="1">Protein modification; protein ubiquitination.</text>
</comment>
<sequence>MGPQLGVHELLHVFSFLEARDLLRAAQVDKVWNEVSGTKELWRQLCLRRWSSCKDFQVTRGTQTWKQYYLCRSELDFRVESGRPEKDFICKALAGPKGEIAKLAYVSPSEYCFDRREKSVVCTRPQMALCVPGIYVSTAMAQTLSSRRRWRRELSVPPAQSATPATLSPAPCASLWPNPGHNGVMGMEIWSSPLQPAALVNLVTYPQLQLVVTVDAQGLIKVWEAESGRESASFCLPTHSSALEASDHPEGPFLLAACADGTLYMLTVPGLQLLSRVSVFPNQPASLFCSPDCQWVFALAQDSDLSPKVFHSQSLLCPPEDEPPVSTALPIRLTSRACWAPDEAARLVVMHRDDNSVQWVVSTYELGAKKCRDAMNILVQQVTSFILPDTMMPPHLMKGHGSQVVLLVSGSELVLFTIHGLWLAAFQDHQKPITSLYVDQSRVITSSFDLSLRVYLWKKENKFPVLKSCCYLLGGSHRWASMSFPSQWIYQVESDSMSIVGVEARNTGTSILRSYYFQLQRDQGNCIG</sequence>
<evidence type="ECO:0000256" key="2">
    <source>
        <dbReference type="ARBA" id="ARBA00022786"/>
    </source>
</evidence>
<dbReference type="PANTHER" id="PTHR46550:SF2">
    <property type="entry name" value="EXPRESSED SEQUENCE C85627-RELATED"/>
    <property type="match status" value="1"/>
</dbReference>
<dbReference type="InterPro" id="IPR036322">
    <property type="entry name" value="WD40_repeat_dom_sf"/>
</dbReference>
<evidence type="ECO:0000313" key="4">
    <source>
        <dbReference type="EMBL" id="KAK1334621.1"/>
    </source>
</evidence>
<dbReference type="InterPro" id="IPR052121">
    <property type="entry name" value="F-box_SCF_Substrate_Recog"/>
</dbReference>
<organism evidence="4 5">
    <name type="scientific">Cnephaeus nilssonii</name>
    <name type="common">Northern bat</name>
    <name type="synonym">Eptesicus nilssonii</name>
    <dbReference type="NCBI Taxonomy" id="3371016"/>
    <lineage>
        <taxon>Eukaryota</taxon>
        <taxon>Metazoa</taxon>
        <taxon>Chordata</taxon>
        <taxon>Craniata</taxon>
        <taxon>Vertebrata</taxon>
        <taxon>Euteleostomi</taxon>
        <taxon>Mammalia</taxon>
        <taxon>Eutheria</taxon>
        <taxon>Laurasiatheria</taxon>
        <taxon>Chiroptera</taxon>
        <taxon>Yangochiroptera</taxon>
        <taxon>Vespertilionidae</taxon>
        <taxon>Cnephaeus</taxon>
    </lineage>
</organism>
<dbReference type="InterPro" id="IPR036047">
    <property type="entry name" value="F-box-like_dom_sf"/>
</dbReference>
<gene>
    <name evidence="4" type="ORF">QTO34_005628</name>
</gene>
<dbReference type="Gene3D" id="1.20.1280.50">
    <property type="match status" value="1"/>
</dbReference>
<keyword evidence="5" id="KW-1185">Reference proteome</keyword>
<dbReference type="InterPro" id="IPR001810">
    <property type="entry name" value="F-box_dom"/>
</dbReference>
<dbReference type="EMBL" id="JAULJE010000015">
    <property type="protein sequence ID" value="KAK1334621.1"/>
    <property type="molecule type" value="Genomic_DNA"/>
</dbReference>
<dbReference type="InterPro" id="IPR015943">
    <property type="entry name" value="WD40/YVTN_repeat-like_dom_sf"/>
</dbReference>
<dbReference type="Pfam" id="PF12937">
    <property type="entry name" value="F-box-like"/>
    <property type="match status" value="1"/>
</dbReference>
<dbReference type="PANTHER" id="PTHR46550">
    <property type="entry name" value="F-BOX ONLY PROTEIN 3"/>
    <property type="match status" value="1"/>
</dbReference>
<evidence type="ECO:0000259" key="3">
    <source>
        <dbReference type="Pfam" id="PF12937"/>
    </source>
</evidence>
<dbReference type="GO" id="GO:0005737">
    <property type="term" value="C:cytoplasm"/>
    <property type="evidence" value="ECO:0007669"/>
    <property type="project" value="TreeGrafter"/>
</dbReference>